<dbReference type="Proteomes" id="UP001168883">
    <property type="component" value="Unassembled WGS sequence"/>
</dbReference>
<evidence type="ECO:0000259" key="1">
    <source>
        <dbReference type="Pfam" id="PF13333"/>
    </source>
</evidence>
<feature type="domain" description="Integrase catalytic" evidence="1">
    <location>
        <begin position="2"/>
        <end position="38"/>
    </location>
</feature>
<protein>
    <submittedName>
        <fullName evidence="2">IS3 family transposase</fullName>
    </submittedName>
</protein>
<organism evidence="2 3">
    <name type="scientific">Paenibacillus ehimensis</name>
    <dbReference type="NCBI Taxonomy" id="79264"/>
    <lineage>
        <taxon>Bacteria</taxon>
        <taxon>Bacillati</taxon>
        <taxon>Bacillota</taxon>
        <taxon>Bacilli</taxon>
        <taxon>Bacillales</taxon>
        <taxon>Paenibacillaceae</taxon>
        <taxon>Paenibacillus</taxon>
    </lineage>
</organism>
<reference evidence="2" key="1">
    <citation type="submission" date="2023-07" db="EMBL/GenBank/DDBJ databases">
        <authorList>
            <person name="Aktuganov G."/>
            <person name="Boyko T."/>
            <person name="Delegan Y."/>
            <person name="Galimzianova N."/>
            <person name="Gilvanova E."/>
            <person name="Korobov V."/>
            <person name="Kuzmina L."/>
            <person name="Melentiev A."/>
            <person name="Milman P."/>
            <person name="Ryabova A."/>
            <person name="Stupak E."/>
            <person name="Yasakov T."/>
            <person name="Zharikova N."/>
            <person name="Zhurenko E."/>
        </authorList>
    </citation>
    <scope>NUCLEOTIDE SEQUENCE</scope>
    <source>
        <strain evidence="2">IB-739</strain>
    </source>
</reference>
<comment type="caution">
    <text evidence="2">The sequence shown here is derived from an EMBL/GenBank/DDBJ whole genome shotgun (WGS) entry which is preliminary data.</text>
</comment>
<accession>A0ABT8V7E9</accession>
<dbReference type="RefSeq" id="WP_302878155.1">
    <property type="nucleotide sequence ID" value="NZ_JAUMKJ010000010.1"/>
</dbReference>
<dbReference type="InterPro" id="IPR001584">
    <property type="entry name" value="Integrase_cat-core"/>
</dbReference>
<evidence type="ECO:0000313" key="2">
    <source>
        <dbReference type="EMBL" id="MDO3677378.1"/>
    </source>
</evidence>
<keyword evidence="3" id="KW-1185">Reference proteome</keyword>
<name>A0ABT8V7E9_9BACL</name>
<evidence type="ECO:0000313" key="3">
    <source>
        <dbReference type="Proteomes" id="UP001168883"/>
    </source>
</evidence>
<gene>
    <name evidence="2" type="ORF">Q3C12_10245</name>
</gene>
<proteinExistence type="predicted"/>
<dbReference type="EMBL" id="JAUMKJ010000010">
    <property type="protein sequence ID" value="MDO3677378.1"/>
    <property type="molecule type" value="Genomic_DNA"/>
</dbReference>
<sequence>METFFGHTKDELEYEDCETLRELNERINSYISFYNSKRCQWT</sequence>
<dbReference type="Pfam" id="PF13333">
    <property type="entry name" value="rve_2"/>
    <property type="match status" value="1"/>
</dbReference>